<evidence type="ECO:0000256" key="4">
    <source>
        <dbReference type="ARBA" id="ARBA00039977"/>
    </source>
</evidence>
<sequence length="217" mass="25415">MREKLDPNYQAEQEALRAAREQAKADADAERLRAKLESIGIPEAPFFMGQKEVYLPNIRIALLKTPQHPPSFAKFLVPLTWNKLDLRDYLWNVYGVHAVRVRVYVQLQRVRMDKPREKYPAARRWFRPQSKKFMTIEMDEPFYWPPDPEDFVEWDKDTFDAANKTKIKERDSRMPIGAMEKPAGAADLRALAKKFVTGSEKWTPPTDPFGLDRHLKK</sequence>
<dbReference type="InterPro" id="IPR012678">
    <property type="entry name" value="Ribosomal_uL23/eL15/eS24_sf"/>
</dbReference>
<organism evidence="5">
    <name type="scientific">Eremomyces bilateralis CBS 781.70</name>
    <dbReference type="NCBI Taxonomy" id="1392243"/>
    <lineage>
        <taxon>Eukaryota</taxon>
        <taxon>Fungi</taxon>
        <taxon>Dikarya</taxon>
        <taxon>Ascomycota</taxon>
        <taxon>Pezizomycotina</taxon>
        <taxon>Dothideomycetes</taxon>
        <taxon>Dothideomycetes incertae sedis</taxon>
        <taxon>Eremomycetales</taxon>
        <taxon>Eremomycetaceae</taxon>
        <taxon>Eremomyces</taxon>
    </lineage>
</organism>
<reference evidence="7" key="3">
    <citation type="submission" date="2025-04" db="UniProtKB">
        <authorList>
            <consortium name="RefSeq"/>
        </authorList>
    </citation>
    <scope>IDENTIFICATION</scope>
    <source>
        <strain evidence="7">CBS 781.70</strain>
    </source>
</reference>
<dbReference type="Gene3D" id="3.30.70.330">
    <property type="match status" value="1"/>
</dbReference>
<dbReference type="GO" id="GO:0032543">
    <property type="term" value="P:mitochondrial translation"/>
    <property type="evidence" value="ECO:0007669"/>
    <property type="project" value="TreeGrafter"/>
</dbReference>
<reference evidence="5 7" key="1">
    <citation type="submission" date="2020-01" db="EMBL/GenBank/DDBJ databases">
        <authorList>
            <consortium name="DOE Joint Genome Institute"/>
            <person name="Haridas S."/>
            <person name="Albert R."/>
            <person name="Binder M."/>
            <person name="Bloem J."/>
            <person name="Labutti K."/>
            <person name="Salamov A."/>
            <person name="Andreopoulos B."/>
            <person name="Baker S.E."/>
            <person name="Barry K."/>
            <person name="Bills G."/>
            <person name="Bluhm B.H."/>
            <person name="Cannon C."/>
            <person name="Castanera R."/>
            <person name="Culley D.E."/>
            <person name="Daum C."/>
            <person name="Ezra D."/>
            <person name="Gonzalez J.B."/>
            <person name="Henrissat B."/>
            <person name="Kuo A."/>
            <person name="Liang C."/>
            <person name="Lipzen A."/>
            <person name="Lutzoni F."/>
            <person name="Magnuson J."/>
            <person name="Mondo S."/>
            <person name="Nolan M."/>
            <person name="Ohm R."/>
            <person name="Pangilinan J."/>
            <person name="Park H.-J."/>
            <person name="Ramirez L."/>
            <person name="Alfaro M."/>
            <person name="Sun H."/>
            <person name="Tritt A."/>
            <person name="Yoshinaga Y."/>
            <person name="Zwiers L.-H."/>
            <person name="Turgeon B.G."/>
            <person name="Goodwin S.B."/>
            <person name="Spatafora J.W."/>
            <person name="Crous P.W."/>
            <person name="Grigoriev I.V."/>
        </authorList>
    </citation>
    <scope>NUCLEOTIDE SEQUENCE</scope>
    <source>
        <strain evidence="5 7">CBS 781.70</strain>
    </source>
</reference>
<accession>A0A6G1GFT5</accession>
<protein>
    <recommendedName>
        <fullName evidence="4">Large ribosomal subunit protein uL23m</fullName>
    </recommendedName>
</protein>
<name>A0A6G1GFT5_9PEZI</name>
<dbReference type="InterPro" id="IPR013025">
    <property type="entry name" value="Ribosomal_uL23-like"/>
</dbReference>
<evidence type="ECO:0000313" key="5">
    <source>
        <dbReference type="EMBL" id="KAF1816786.1"/>
    </source>
</evidence>
<dbReference type="PANTHER" id="PTHR12059">
    <property type="entry name" value="RIBOSOMAL PROTEIN L23-RELATED"/>
    <property type="match status" value="1"/>
</dbReference>
<evidence type="ECO:0000256" key="2">
    <source>
        <dbReference type="ARBA" id="ARBA00022980"/>
    </source>
</evidence>
<keyword evidence="6" id="KW-1185">Reference proteome</keyword>
<dbReference type="RefSeq" id="XP_033538417.1">
    <property type="nucleotide sequence ID" value="XM_033678362.1"/>
</dbReference>
<keyword evidence="3" id="KW-0687">Ribonucleoprotein</keyword>
<dbReference type="GO" id="GO:0003735">
    <property type="term" value="F:structural constituent of ribosome"/>
    <property type="evidence" value="ECO:0007669"/>
    <property type="project" value="InterPro"/>
</dbReference>
<proteinExistence type="inferred from homology"/>
<dbReference type="SUPFAM" id="SSF54189">
    <property type="entry name" value="Ribosomal proteins S24e, L23 and L15e"/>
    <property type="match status" value="1"/>
</dbReference>
<evidence type="ECO:0000256" key="1">
    <source>
        <dbReference type="ARBA" id="ARBA00006700"/>
    </source>
</evidence>
<dbReference type="GO" id="GO:0005762">
    <property type="term" value="C:mitochondrial large ribosomal subunit"/>
    <property type="evidence" value="ECO:0007669"/>
    <property type="project" value="TreeGrafter"/>
</dbReference>
<dbReference type="Proteomes" id="UP000504638">
    <property type="component" value="Unplaced"/>
</dbReference>
<evidence type="ECO:0000256" key="3">
    <source>
        <dbReference type="ARBA" id="ARBA00023274"/>
    </source>
</evidence>
<reference evidence="7" key="2">
    <citation type="submission" date="2020-04" db="EMBL/GenBank/DDBJ databases">
        <authorList>
            <consortium name="NCBI Genome Project"/>
        </authorList>
    </citation>
    <scope>NUCLEOTIDE SEQUENCE</scope>
    <source>
        <strain evidence="7">CBS 781.70</strain>
    </source>
</reference>
<dbReference type="OrthoDB" id="275582at2759"/>
<evidence type="ECO:0000313" key="6">
    <source>
        <dbReference type="Proteomes" id="UP000504638"/>
    </source>
</evidence>
<comment type="similarity">
    <text evidence="1">Belongs to the universal ribosomal protein uL23 family.</text>
</comment>
<dbReference type="GeneID" id="54418932"/>
<dbReference type="PANTHER" id="PTHR12059:SF5">
    <property type="entry name" value="LARGE RIBOSOMAL SUBUNIT PROTEIN UL23M"/>
    <property type="match status" value="1"/>
</dbReference>
<dbReference type="InterPro" id="IPR012677">
    <property type="entry name" value="Nucleotide-bd_a/b_plait_sf"/>
</dbReference>
<gene>
    <name evidence="5 7" type="ORF">P152DRAFT_453407</name>
</gene>
<dbReference type="EMBL" id="ML975149">
    <property type="protein sequence ID" value="KAF1816786.1"/>
    <property type="molecule type" value="Genomic_DNA"/>
</dbReference>
<evidence type="ECO:0000313" key="7">
    <source>
        <dbReference type="RefSeq" id="XP_033538417.1"/>
    </source>
</evidence>
<keyword evidence="2" id="KW-0689">Ribosomal protein</keyword>
<dbReference type="AlphaFoldDB" id="A0A6G1GFT5"/>